<evidence type="ECO:0000256" key="2">
    <source>
        <dbReference type="ARBA" id="ARBA00023239"/>
    </source>
</evidence>
<keyword evidence="4" id="KW-1185">Reference proteome</keyword>
<dbReference type="SFLD" id="SFLDS00005">
    <property type="entry name" value="Isoprenoid_Synthase_Type_I"/>
    <property type="match status" value="1"/>
</dbReference>
<proteinExistence type="inferred from homology"/>
<dbReference type="InterPro" id="IPR008949">
    <property type="entry name" value="Isoprenoid_synthase_dom_sf"/>
</dbReference>
<reference evidence="3" key="1">
    <citation type="submission" date="2023-03" db="EMBL/GenBank/DDBJ databases">
        <title>Massive genome expansion in bonnet fungi (Mycena s.s.) driven by repeated elements and novel gene families across ecological guilds.</title>
        <authorList>
            <consortium name="Lawrence Berkeley National Laboratory"/>
            <person name="Harder C.B."/>
            <person name="Miyauchi S."/>
            <person name="Viragh M."/>
            <person name="Kuo A."/>
            <person name="Thoen E."/>
            <person name="Andreopoulos B."/>
            <person name="Lu D."/>
            <person name="Skrede I."/>
            <person name="Drula E."/>
            <person name="Henrissat B."/>
            <person name="Morin E."/>
            <person name="Kohler A."/>
            <person name="Barry K."/>
            <person name="LaButti K."/>
            <person name="Morin E."/>
            <person name="Salamov A."/>
            <person name="Lipzen A."/>
            <person name="Mereny Z."/>
            <person name="Hegedus B."/>
            <person name="Baldrian P."/>
            <person name="Stursova M."/>
            <person name="Weitz H."/>
            <person name="Taylor A."/>
            <person name="Grigoriev I.V."/>
            <person name="Nagy L.G."/>
            <person name="Martin F."/>
            <person name="Kauserud H."/>
        </authorList>
    </citation>
    <scope>NUCLEOTIDE SEQUENCE</scope>
    <source>
        <strain evidence="3">CBHHK188m</strain>
    </source>
</reference>
<dbReference type="SUPFAM" id="SSF48576">
    <property type="entry name" value="Terpenoid synthases"/>
    <property type="match status" value="2"/>
</dbReference>
<dbReference type="AlphaFoldDB" id="A0AAD7K2S1"/>
<evidence type="ECO:0000313" key="4">
    <source>
        <dbReference type="Proteomes" id="UP001215280"/>
    </source>
</evidence>
<dbReference type="InterPro" id="IPR024652">
    <property type="entry name" value="Trichodiene_synth"/>
</dbReference>
<accession>A0AAD7K2S1</accession>
<name>A0AAD7K2S1_9AGAR</name>
<keyword evidence="2" id="KW-0456">Lyase</keyword>
<dbReference type="EMBL" id="JARJLG010000013">
    <property type="protein sequence ID" value="KAJ7775962.1"/>
    <property type="molecule type" value="Genomic_DNA"/>
</dbReference>
<comment type="caution">
    <text evidence="3">The sequence shown here is derived from an EMBL/GenBank/DDBJ whole genome shotgun (WGS) entry which is preliminary data.</text>
</comment>
<evidence type="ECO:0008006" key="5">
    <source>
        <dbReference type="Google" id="ProtNLM"/>
    </source>
</evidence>
<gene>
    <name evidence="3" type="ORF">DFH07DRAFT_732130</name>
</gene>
<dbReference type="GO" id="GO:0016838">
    <property type="term" value="F:carbon-oxygen lyase activity, acting on phosphates"/>
    <property type="evidence" value="ECO:0007669"/>
    <property type="project" value="InterPro"/>
</dbReference>
<protein>
    <recommendedName>
        <fullName evidence="5">Terpenoid synthase</fullName>
    </recommendedName>
</protein>
<dbReference type="Gene3D" id="1.10.600.10">
    <property type="entry name" value="Farnesyl Diphosphate Synthase"/>
    <property type="match status" value="1"/>
</dbReference>
<organism evidence="3 4">
    <name type="scientific">Mycena maculata</name>
    <dbReference type="NCBI Taxonomy" id="230809"/>
    <lineage>
        <taxon>Eukaryota</taxon>
        <taxon>Fungi</taxon>
        <taxon>Dikarya</taxon>
        <taxon>Basidiomycota</taxon>
        <taxon>Agaricomycotina</taxon>
        <taxon>Agaricomycetes</taxon>
        <taxon>Agaricomycetidae</taxon>
        <taxon>Agaricales</taxon>
        <taxon>Marasmiineae</taxon>
        <taxon>Mycenaceae</taxon>
        <taxon>Mycena</taxon>
    </lineage>
</organism>
<evidence type="ECO:0000256" key="1">
    <source>
        <dbReference type="ARBA" id="ARBA00007946"/>
    </source>
</evidence>
<dbReference type="SFLD" id="SFLDG01021">
    <property type="entry name" value="Trichodiene_Synthase_Like"/>
    <property type="match status" value="1"/>
</dbReference>
<sequence length="395" mass="45057">MSPEYTACIRRLLAEIGYREEPLPSYNVNFWGPFHVWVFDTLGPSVPLWGVKQLAEVEHAAGGISERAYPYAELQLKLIIAKLTAIGIVLDDSIENETLYTEIVQFSHRLCLGEVQPNGILALFRSMLNELSDFYGNDAVLRSLAIFPWMSFLDACLLEREIFTVEVCFEFCAYCNALNMNAQRELKNSQHIRQHCLSTDGPGFSRACTRIVRKAFSFPRVVKLTSADSPQYLRSKSGAPEAYAAWIIKGRKEQDVPLSKYFRALPDLKFYVNFMNDVLSFHKEEIDGETHNFIHLRTRALLASGERGGGINGAWTPYDTLNLLCEEIIAATRRIDKLLSLEECEAKMRGETVGSEVDEVDIELAKQWRGWRDGYISWHFECRRYRLGPIKAAVF</sequence>
<dbReference type="Proteomes" id="UP001215280">
    <property type="component" value="Unassembled WGS sequence"/>
</dbReference>
<comment type="similarity">
    <text evidence="1">Belongs to the trichodiene synthase family.</text>
</comment>
<evidence type="ECO:0000313" key="3">
    <source>
        <dbReference type="EMBL" id="KAJ7775962.1"/>
    </source>
</evidence>